<dbReference type="PANTHER" id="PTHR31367:SF5">
    <property type="entry name" value="CYTOSOLIC 5'-NUCLEOTIDASE 1A"/>
    <property type="match status" value="1"/>
</dbReference>
<keyword evidence="2" id="KW-1185">Reference proteome</keyword>
<protein>
    <submittedName>
        <fullName evidence="1">5'-nucleotidase</fullName>
    </submittedName>
</protein>
<evidence type="ECO:0000313" key="2">
    <source>
        <dbReference type="Proteomes" id="UP000295293"/>
    </source>
</evidence>
<dbReference type="OrthoDB" id="9778569at2"/>
<comment type="caution">
    <text evidence="1">The sequence shown here is derived from an EMBL/GenBank/DDBJ whole genome shotgun (WGS) entry which is preliminary data.</text>
</comment>
<gene>
    <name evidence="1" type="ORF">DFR29_1077</name>
</gene>
<name>A0A4R6YW24_9GAMM</name>
<reference evidence="1 2" key="1">
    <citation type="submission" date="2019-03" db="EMBL/GenBank/DDBJ databases">
        <title>Genomic Encyclopedia of Type Strains, Phase IV (KMG-IV): sequencing the most valuable type-strain genomes for metagenomic binning, comparative biology and taxonomic classification.</title>
        <authorList>
            <person name="Goeker M."/>
        </authorList>
    </citation>
    <scope>NUCLEOTIDE SEQUENCE [LARGE SCALE GENOMIC DNA]</scope>
    <source>
        <strain evidence="1 2">DSM 21667</strain>
    </source>
</reference>
<dbReference type="GO" id="GO:0000287">
    <property type="term" value="F:magnesium ion binding"/>
    <property type="evidence" value="ECO:0007669"/>
    <property type="project" value="InterPro"/>
</dbReference>
<dbReference type="GO" id="GO:0005737">
    <property type="term" value="C:cytoplasm"/>
    <property type="evidence" value="ECO:0007669"/>
    <property type="project" value="InterPro"/>
</dbReference>
<dbReference type="GO" id="GO:0000166">
    <property type="term" value="F:nucleotide binding"/>
    <property type="evidence" value="ECO:0007669"/>
    <property type="project" value="InterPro"/>
</dbReference>
<dbReference type="RefSeq" id="WP_133818924.1">
    <property type="nucleotide sequence ID" value="NZ_SNZH01000007.1"/>
</dbReference>
<sequence length="310" mass="33736">MNTPSDIVATDTTDDRLVVAISSRALFDLSDSHALFEREGLDAYRRYQMQHEDELLPPGIAFPLVQKLLRLNEAGGSAPRVEVILLSRNSADTGLRIFNAIEHYGLAIERAAFTNGAPTHAYVQPFAADVFLSAHPEDVAHALAAGVAAATILPSKAPSQASEQLRIAFDGDAVLFGDESERVSQEQGLDAFHRHESENAALPLPGGPFRGFLDALHRIQSAFPLENSPIRTALVTARSAPAHKRVILTLRAWGVRIDEALFLGGRDKGPFLEAFGADIFFDDSRKNVESARRHVATGHVPHGVSNEVRR</sequence>
<dbReference type="GO" id="GO:0008253">
    <property type="term" value="F:5'-nucleotidase activity"/>
    <property type="evidence" value="ECO:0007669"/>
    <property type="project" value="InterPro"/>
</dbReference>
<dbReference type="InterPro" id="IPR010394">
    <property type="entry name" value="5-nucleotidase"/>
</dbReference>
<accession>A0A4R6YW24</accession>
<evidence type="ECO:0000313" key="1">
    <source>
        <dbReference type="EMBL" id="TDR43003.1"/>
    </source>
</evidence>
<dbReference type="Proteomes" id="UP000295293">
    <property type="component" value="Unassembled WGS sequence"/>
</dbReference>
<organism evidence="1 2">
    <name type="scientific">Tahibacter aquaticus</name>
    <dbReference type="NCBI Taxonomy" id="520092"/>
    <lineage>
        <taxon>Bacteria</taxon>
        <taxon>Pseudomonadati</taxon>
        <taxon>Pseudomonadota</taxon>
        <taxon>Gammaproteobacteria</taxon>
        <taxon>Lysobacterales</taxon>
        <taxon>Rhodanobacteraceae</taxon>
        <taxon>Tahibacter</taxon>
    </lineage>
</organism>
<dbReference type="PANTHER" id="PTHR31367">
    <property type="entry name" value="CYTOSOLIC 5'-NUCLEOTIDASE 1 FAMILY MEMBER"/>
    <property type="match status" value="1"/>
</dbReference>
<proteinExistence type="predicted"/>
<dbReference type="EMBL" id="SNZH01000007">
    <property type="protein sequence ID" value="TDR43003.1"/>
    <property type="molecule type" value="Genomic_DNA"/>
</dbReference>
<dbReference type="GO" id="GO:0009117">
    <property type="term" value="P:nucleotide metabolic process"/>
    <property type="evidence" value="ECO:0007669"/>
    <property type="project" value="InterPro"/>
</dbReference>
<dbReference type="Pfam" id="PF06189">
    <property type="entry name" value="5-nucleotidase"/>
    <property type="match status" value="1"/>
</dbReference>
<dbReference type="AlphaFoldDB" id="A0A4R6YW24"/>